<gene>
    <name evidence="5" type="primary">sirK</name>
</gene>
<organism evidence="5">
    <name type="scientific">Leptosphaeria maculans</name>
    <name type="common">Blackleg fungus</name>
    <name type="synonym">Phoma lingam</name>
    <dbReference type="NCBI Taxonomy" id="5022"/>
    <lineage>
        <taxon>Eukaryota</taxon>
        <taxon>Fungi</taxon>
        <taxon>Dikarya</taxon>
        <taxon>Ascomycota</taxon>
        <taxon>Pezizomycotina</taxon>
        <taxon>Dothideomycetes</taxon>
        <taxon>Pleosporomycetidae</taxon>
        <taxon>Pleosporales</taxon>
        <taxon>Pleosporineae</taxon>
        <taxon>Leptosphaeriaceae</taxon>
        <taxon>Plenodomus</taxon>
        <taxon>Plenodomus lingam/Leptosphaeria maculans species complex</taxon>
    </lineage>
</organism>
<dbReference type="EC" id="4.3.2.9" evidence="1"/>
<dbReference type="InterPro" id="IPR013024">
    <property type="entry name" value="GGCT-like"/>
</dbReference>
<proteinExistence type="evidence at transcript level"/>
<dbReference type="AlphaFoldDB" id="A0A6H0F1H0"/>
<dbReference type="PANTHER" id="PTHR12935">
    <property type="entry name" value="GAMMA-GLUTAMYLCYCLOTRANSFERASE"/>
    <property type="match status" value="1"/>
</dbReference>
<evidence type="ECO:0000256" key="4">
    <source>
        <dbReference type="PIRSR" id="PIRSR617939-2"/>
    </source>
</evidence>
<dbReference type="Gene3D" id="3.10.490.10">
    <property type="entry name" value="Gamma-glutamyl cyclotransferase-like"/>
    <property type="match status" value="1"/>
</dbReference>
<evidence type="ECO:0000256" key="3">
    <source>
        <dbReference type="PIRSR" id="PIRSR617939-1"/>
    </source>
</evidence>
<dbReference type="PANTHER" id="PTHR12935:SF0">
    <property type="entry name" value="GAMMA-GLUTAMYLCYCLOTRANSFERASE"/>
    <property type="match status" value="1"/>
</dbReference>
<dbReference type="InterPro" id="IPR017939">
    <property type="entry name" value="G-Glutamylcylcotransferase"/>
</dbReference>
<feature type="active site" description="Proton acceptor" evidence="3">
    <location>
        <position position="107"/>
    </location>
</feature>
<feature type="binding site" evidence="4">
    <location>
        <position position="154"/>
    </location>
    <ligand>
        <name>substrate</name>
    </ligand>
</feature>
<accession>A0A6H0F1H0</accession>
<keyword evidence="2" id="KW-0456">Lyase</keyword>
<dbReference type="CDD" id="cd06661">
    <property type="entry name" value="GGCT_like"/>
    <property type="match status" value="1"/>
</dbReference>
<dbReference type="GO" id="GO:0003839">
    <property type="term" value="F:gamma-glutamylcyclotransferase activity"/>
    <property type="evidence" value="ECO:0007669"/>
    <property type="project" value="UniProtKB-EC"/>
</dbReference>
<dbReference type="EMBL" id="MK609857">
    <property type="protein sequence ID" value="QIT07799.1"/>
    <property type="molecule type" value="mRNA"/>
</dbReference>
<feature type="binding site" evidence="4">
    <location>
        <begin position="24"/>
        <end position="29"/>
    </location>
    <ligand>
        <name>substrate</name>
    </ligand>
</feature>
<dbReference type="SUPFAM" id="SSF110857">
    <property type="entry name" value="Gamma-glutamyl cyclotransferase-like"/>
    <property type="match status" value="1"/>
</dbReference>
<evidence type="ECO:0000256" key="1">
    <source>
        <dbReference type="ARBA" id="ARBA00012346"/>
    </source>
</evidence>
<name>A0A6H0F1H0_LEPMC</name>
<sequence length="254" mass="28938">MAKSRKSIANSNPCPDNDDGPSWYFAYGSNMCSSVFLERRGIRPLKTAVATIPGYILCFEVPGVPYLEPAQGSIRRYRSPKAHDSLDVIGVAYLITSKDMSRIRATEGGGIAYKEVLLEAMLLDEAHDMERAIQVRTLISRTPSSPERRPTIRYLNLLIRGAEENHLPADYRRYLSNLPVFTINSSCRYRIGSATFLYFWRSVQKGLEWGIRSFKDDSGTVPSWFISIFNVLLTTMWFQHDFFFCYLFGRGDGL</sequence>
<dbReference type="InterPro" id="IPR036568">
    <property type="entry name" value="GGCT-like_sf"/>
</dbReference>
<dbReference type="OMA" id="CLLWTMW"/>
<protein>
    <recommendedName>
        <fullName evidence="1">gamma-glutamylcyclotransferase</fullName>
        <ecNumber evidence="1">4.3.2.9</ecNumber>
    </recommendedName>
</protein>
<evidence type="ECO:0000256" key="2">
    <source>
        <dbReference type="ARBA" id="ARBA00023239"/>
    </source>
</evidence>
<evidence type="ECO:0000313" key="5">
    <source>
        <dbReference type="EMBL" id="QIT07799.1"/>
    </source>
</evidence>
<reference evidence="5" key="1">
    <citation type="submission" date="2019-03" db="EMBL/GenBank/DDBJ databases">
        <title>Identification of two additional genes within the gene cluster for sirodesmin biosynthesis in the plant pathogenic fungus Leptosphaeria maculans.</title>
        <authorList>
            <person name="Urquhart A.S."/>
            <person name="Idnurm A."/>
        </authorList>
    </citation>
    <scope>NUCLEOTIDE SEQUENCE</scope>
    <source>
        <strain evidence="5">M1</strain>
    </source>
</reference>